<dbReference type="InterPro" id="IPR019316">
    <property type="entry name" value="G8_domain"/>
</dbReference>
<feature type="compositionally biased region" description="Pro residues" evidence="3">
    <location>
        <begin position="2306"/>
        <end position="2433"/>
    </location>
</feature>
<sequence>MLSGGSRFRRITVPEGSQLVIDDAPLNLTLTTLLVQGNFSMGSASCRLQSAISITFAPAAGVPTNMMALKGMNTSTVDMHGVLFTPTWTRLTQTAAPGTRWVTVRDAVNWRVGQLVAVPTSVWKDECRNQNEVRQIQSVSADGKNITFTTALQFLHYGGPEYQTEVVLLSRSILLQGSPESAAELAGGHVRIESKRGRIRGVLGYRMGQQFQMGSYPFHFHMAGEVPSDSYMTDNAVYASYWRAFTIHGTHALTVASNTAFHVAGSAFYIEDGAEERNRITGNFAGFVHPLGRVDTCDAVGSVFGAPTIYQSATLLQPADWAAAGFYLSNAYNYIDNNAASGGTSGFMFLNLPLPIGLNRNVPLEPYKRPPLSFSGNTAHSSGYHWDNAGAIYCGGNLQYDTDNVTLIYKIERSTFDPTDPANSSLPVKFVLRNTKVWLGGFSVASYGDRFLVDGFESHDGTMGAAVRGDPNELLNADLNLNSAHAGWLTANIPNDLQQGYRVGLQFYDTWMRHLMSNVTIRNVVYSTTEWLTQAALVALTFSDQFKPFHVASIRGIRLVNVTKAAVLSNPVVRTGSWRFYNFLDADGSFTGTKRPTLVASYSATNNTGPCDAAAPTPCTSSFNWWRTDTACTATPPNVPATSNVLACDWYPWRTQARLRLEVPSYDLTTEEAGWLWPSVNNINVYDAGVVAQFGQTGANRRATIITRAEGVTGLTGRGGWYAHWSLGAPKYVKVHLETVPRGTSVIFATRYPAGTTFSITRVASSWLVPDGQLLPATSLAAVLGSDSGEFYFFDGKLLYLKLVDLWEEPYQGRLPARSGGLMVPGSRWEEYYEVTASIPGCSTSPYPSQNGQDFSGQFCAMNGTVDSFIPPAITAAYNEWTIPYCAEVAPPLSVCSALNVSAGNCTCATLQQQGRCADMGTGGVWLGNTSDANLRANVAKTLGYCSVTCGRCSEGQEWCRDIPIMPLSLSKNQTCSQMVPLGRCYEVAPKGYCHDTCGVCSGAGLPCVDLRWTDQYTCADLKSWGSCNDTWVTDNNFCRKTCGACTGMPRPPSPRPPSPRPPSPSPPSPRPPSPPSPPSPSPPSPKPPSPPSPPSPSPPSPKPPTPPSPVPPSPKPPVPPSPVPPSPKPPAPPSPSPPSPKPPAPSPPPVPPSPKPPSPSPPTPPKPPSPSPPSPSNSPWRCTGNTAGIAGCVDPASYPAPASSANAATCGVLPSCTTIGCPHCDASLKRWDSAATWTNYANQVPVSGADKDVTLPPGTRVLLSGCMLSGGSRFRRITVPEGSQLVIDDAPLNLTLTTLLVQGNFSMGSASCRLQSAISITFAPAAGVPTNMMALKGMNTSTVDMHGVLFTPTWTRLTQTAAPGTRWVTVRDAVNWRVGQLVAVPTSVWKDECRNQNEVRQIQSISADGKNITFTTALQFLHYGGPEYQTEVVLLSRSILLQGSPESAAELAGGHVRIESKRGRIRGVLGYRMGQQFQMGSYPFHFHMAGEVPSDSYMTDNAVYASYWRAFTIHGTHALTVASNTAFHVAGSAFYIEDGAEERNRISGNFAGFVHPLGRVDTCDAVGSVFGAPTIYQSATLLQPADWAAAGFYLSNAYNYIDNNAASGGTSGFMFLNLPLPIGLNRNVPLEPYKRPPLSFSGNTAHSSGYHWDNAGAIYCGGNLQYDTDNVTLIYKIERSTFDPTDTANSSLPVKFVLRNTKVWLGGFSVASYGDRFLVDGFESHDGTMGAAVRGDPNELLNADLNLNSAHAGWLTANIPNDLQQGYRFGLQFYDTWMRHLMSNVTIRNVVYSSTEWLTQAALVALTFSDQFKPFHVASIRGIRLVNVTKAAVLSNPVVRTGSWRFYNFLDADGSFTGTKRPTLVASYSATNNTGPCDAAAPTPCTSSFNWWRTDTACTATPPNVYPWRTQGRLRLEVPSYDLTTEEAGWLWPSVNNINVYDAGVVAQFGQTGANRRATIITRAEGVTGLTGRGGWYAHWSLGAPKYVKVHLETVPRGTSIIFATRYPAGTTFSITRVASSWLVPDGQLLPATSLAAVLGSDSGEFYFFDGKLLYLKLVDLWEEPYQGRLPARSGGLMVPGSRWEEYYEVTASIPGCSTSPYPSQNGQDFSGQFCAMNGTVDSFIPPAITAAYNEWTIPYCAEVAPPLSVCSALNVSAGNCTCATLQQQGRCADMGTGGVWLGNTSDANLRANVAKTLGYCSVTCGRCSEGQEWCRDIPIMPLSLSKNQTCSQMVPLGRCYEVAPKGYCHDTCGVCSGAGLPCVDLRWTDQYTCADLKSWGSCNDTWVTDNNFCRKTCGACTGMPRPPSPRPPSPRPPSPSPPSPRPPSPPSPPSPSPPSPKPPSPPSPPSPSPPSPKPPTPPSPVPPSPKPPVPPSPVPPSPKPPAPPSPSPPSPKPPAPSPPPVPPSPKPPSPSPPTPPKPPSPSPPSPSNSPWRCTGNTAGIAGCVDPASYPAPASSANAATCGVLPSCTTIGCPHCDASLKRWDSAATWTNYANQVPVSGADKDVTLPPGTRVLLSGCMLSGGSRFRRITVPEGSQLVIDDAPLNLTLTTLLVQGNFSMGSASCRLQSAISITFAPAAGVPTNMMALKGMNTSTVDMHGVLFTPTWTRLTQTAAPGTRWVTVRDAVNWRVGQLVAVPTSVWKDECRNQNEVRQIQSISADGKNITFTTALQFLHYGGPEYQTEVVLLSRSILLQGSPESAAELAGGHVRIESKRGRIRGVLGYRMGQQFQMGSYPFHFHMAGEVPSDSYMTDNAVYASYWRAFTIHGTHALTVASNTAFHVAGSAFYIEDGAEERNRISGNFAGFVHPLGRVDTCDAVGSVFGAPTIYQSATLLQPADWAAAGFYLSNAYNYIDNNAASGGTSGFMFLNLPLPIGLNRNVPLEPYKRPPLSFSGNTAHSSGYHWDNAGAIYCGGNLQYDTDNVTLIYKIERSTFDPTDTANSSLPVKFVLRNTKVWLGGFSVASYGDRFLVDGFESHDGTMGAAVRGDPNELLNADLNLNSAHAGWLTANIPNDLQQGYRFGLQFYDTWMRHLMSNVTIRNVVYSSTEWLTQAALVALTFSDQFKPFHVASIRGIRLVNVTKAAVLSNPVVRTGSWRFYNFLDADGSFTGTKRPTLVASYSATNNTGPCDAAAPTPCTSSFNWWRTDTACTATPPNVPATSNVLACDWYPWRTQGRLRLEVPSYDLTTEEAGWLWPSVNNINVYDAGVVAQFGQTGASRRATIITRAEGVTGLTGRGGWYAHWSLGAPKYVKVHLETVPRGTSIIFATRYPAGTTFSITRVASSWLVPDGQLLPATSLAAVLGSDSGEFYFFDGKLLYLKLVDLWEEPYQGRLPARSGGLMVPGSRWEEYYEVTASIPGCSTSPYPSQNGQDFSGQFCAMNGTVDSFIPPAITAAYNEWTIPYCAEVAPPLSVCSALNVSAGNCTCATLQQQGRCADMGTGGVWLGNTSDANLRANVAKTLGYCSVTCGRCSEGQEWCRDIPIMPLSLSKNQTCSQMVPLGRCYEVAPKGYCHDTCGVCSGAGLPCVDLRWTDQYTCADLKSWGSCNDTWVTDNNFCRKTCGACTGMPRPPSPRPPSPRPPSPSPPLPPAPPSPSPPSPPKPPSPVPPSPSPPSPVPPGSSAVLRTATTQDTTAPADAALDASPVALESTTSGSTSQQQQSTDSSSAGRIGAGPDSSDAQQGQVAAAGAHGQLQPDSLADGASGGGGGSGARGPPAAVVAGAAAAGVLVAVLAAVAATVAVLRSRRQSAGGAPAMGTGRVVPLEVISEGGMEAPVPPAPKKAPSLQKRRSNRTMSIGKNAVHPAPAVLHGRRSSSGFGNDTEDAED</sequence>
<dbReference type="KEGG" id="cre:CHLRE_06g279700v5"/>
<proteinExistence type="inferred from homology"/>
<dbReference type="EMBL" id="CM008967">
    <property type="protein sequence ID" value="PNW82455.1"/>
    <property type="molecule type" value="Genomic_DNA"/>
</dbReference>
<dbReference type="PROSITE" id="PS51670">
    <property type="entry name" value="SHKT"/>
    <property type="match status" value="3"/>
</dbReference>
<feature type="region of interest" description="Disordered" evidence="3">
    <location>
        <begin position="2306"/>
        <end position="2439"/>
    </location>
</feature>
<keyword evidence="4" id="KW-1133">Transmembrane helix</keyword>
<dbReference type="InterPro" id="IPR052334">
    <property type="entry name" value="G8_domain-comF-like"/>
</dbReference>
<dbReference type="Proteomes" id="UP000006906">
    <property type="component" value="Chromosome 6"/>
</dbReference>
<feature type="compositionally biased region" description="Pro residues" evidence="3">
    <location>
        <begin position="1050"/>
        <end position="1177"/>
    </location>
</feature>
<organism evidence="7 8">
    <name type="scientific">Chlamydomonas reinhardtii</name>
    <name type="common">Chlamydomonas smithii</name>
    <dbReference type="NCBI Taxonomy" id="3055"/>
    <lineage>
        <taxon>Eukaryota</taxon>
        <taxon>Viridiplantae</taxon>
        <taxon>Chlorophyta</taxon>
        <taxon>core chlorophytes</taxon>
        <taxon>Chlorophyceae</taxon>
        <taxon>CS clade</taxon>
        <taxon>Chlamydomonadales</taxon>
        <taxon>Chlamydomonadaceae</taxon>
        <taxon>Chlamydomonas</taxon>
    </lineage>
</organism>
<keyword evidence="4" id="KW-0472">Membrane</keyword>
<evidence type="ECO:0000256" key="3">
    <source>
        <dbReference type="SAM" id="MobiDB-lite"/>
    </source>
</evidence>
<dbReference type="InParanoid" id="A0A2K3DPJ3"/>
<dbReference type="Gramene" id="PNW82455">
    <property type="protein sequence ID" value="PNW82455"/>
    <property type="gene ID" value="CHLRE_06g279700v5"/>
</dbReference>
<feature type="region of interest" description="Disordered" evidence="3">
    <location>
        <begin position="1050"/>
        <end position="1183"/>
    </location>
</feature>
<evidence type="ECO:0000313" key="7">
    <source>
        <dbReference type="EMBL" id="PNW82455.1"/>
    </source>
</evidence>
<evidence type="ECO:0000313" key="8">
    <source>
        <dbReference type="Proteomes" id="UP000006906"/>
    </source>
</evidence>
<dbReference type="RefSeq" id="XP_001695306.2">
    <property type="nucleotide sequence ID" value="XM_001695254.2"/>
</dbReference>
<dbReference type="Pfam" id="PF10162">
    <property type="entry name" value="G8"/>
    <property type="match status" value="3"/>
</dbReference>
<feature type="region of interest" description="Disordered" evidence="3">
    <location>
        <begin position="3650"/>
        <end position="3719"/>
    </location>
</feature>
<accession>A0A2K3DPJ3</accession>
<feature type="compositionally biased region" description="Low complexity" evidence="3">
    <location>
        <begin position="3684"/>
        <end position="3706"/>
    </location>
</feature>
<name>A0A2K3DPJ3_CHLRE</name>
<dbReference type="PANTHER" id="PTHR47687">
    <property type="entry name" value="G8 DOMAIN-CONTAINING PROTEIN DDB_G0288475-RELATED"/>
    <property type="match status" value="1"/>
</dbReference>
<dbReference type="InterPro" id="IPR055401">
    <property type="entry name" value="CEMIP_beta-hel_dom"/>
</dbReference>
<evidence type="ECO:0000256" key="1">
    <source>
        <dbReference type="ARBA" id="ARBA00023180"/>
    </source>
</evidence>
<dbReference type="Pfam" id="PF24606">
    <property type="entry name" value="CEMIP_beta-hel"/>
    <property type="match status" value="3"/>
</dbReference>
<dbReference type="SMART" id="SM01225">
    <property type="entry name" value="G8"/>
    <property type="match status" value="2"/>
</dbReference>
<feature type="region of interest" description="Disordered" evidence="3">
    <location>
        <begin position="3573"/>
        <end position="3628"/>
    </location>
</feature>
<feature type="compositionally biased region" description="Low complexity" evidence="3">
    <location>
        <begin position="3650"/>
        <end position="3671"/>
    </location>
</feature>
<feature type="domain" description="ShKT" evidence="6">
    <location>
        <begin position="2267"/>
        <end position="2302"/>
    </location>
</feature>
<comment type="similarity">
    <text evidence="2">Belongs to the comF family.</text>
</comment>
<protein>
    <recommendedName>
        <fullName evidence="9">G8 domain-containing protein</fullName>
    </recommendedName>
</protein>
<dbReference type="ExpressionAtlas" id="A0A2K3DPJ3">
    <property type="expression patterns" value="baseline and differential"/>
</dbReference>
<dbReference type="InterPro" id="IPR003582">
    <property type="entry name" value="ShKT_dom"/>
</dbReference>
<feature type="domain" description="ShKT" evidence="6">
    <location>
        <begin position="1011"/>
        <end position="1046"/>
    </location>
</feature>
<dbReference type="PANTHER" id="PTHR47687:SF4">
    <property type="entry name" value="G8 DOMAIN-CONTAINING PROTEIN DDB_G0286311-RELATED"/>
    <property type="match status" value="1"/>
</dbReference>
<dbReference type="OrthoDB" id="2016282at2759"/>
<dbReference type="GeneID" id="5720895"/>
<feature type="domain" description="G8" evidence="5">
    <location>
        <begin position="1"/>
        <end position="93"/>
    </location>
</feature>
<evidence type="ECO:0000259" key="6">
    <source>
        <dbReference type="PROSITE" id="PS51670"/>
    </source>
</evidence>
<evidence type="ECO:0000256" key="4">
    <source>
        <dbReference type="SAM" id="Phobius"/>
    </source>
</evidence>
<feature type="transmembrane region" description="Helical" evidence="4">
    <location>
        <begin position="3723"/>
        <end position="3747"/>
    </location>
</feature>
<keyword evidence="1" id="KW-0325">Glycoprotein</keyword>
<feature type="domain" description="ShKT" evidence="6">
    <location>
        <begin position="3534"/>
        <end position="3569"/>
    </location>
</feature>
<evidence type="ECO:0008006" key="9">
    <source>
        <dbReference type="Google" id="ProtNLM"/>
    </source>
</evidence>
<reference evidence="7 8" key="1">
    <citation type="journal article" date="2007" name="Science">
        <title>The Chlamydomonas genome reveals the evolution of key animal and plant functions.</title>
        <authorList>
            <person name="Merchant S.S."/>
            <person name="Prochnik S.E."/>
            <person name="Vallon O."/>
            <person name="Harris E.H."/>
            <person name="Karpowicz S.J."/>
            <person name="Witman G.B."/>
            <person name="Terry A."/>
            <person name="Salamov A."/>
            <person name="Fritz-Laylin L.K."/>
            <person name="Marechal-Drouard L."/>
            <person name="Marshall W.F."/>
            <person name="Qu L.H."/>
            <person name="Nelson D.R."/>
            <person name="Sanderfoot A.A."/>
            <person name="Spalding M.H."/>
            <person name="Kapitonov V.V."/>
            <person name="Ren Q."/>
            <person name="Ferris P."/>
            <person name="Lindquist E."/>
            <person name="Shapiro H."/>
            <person name="Lucas S.M."/>
            <person name="Grimwood J."/>
            <person name="Schmutz J."/>
            <person name="Cardol P."/>
            <person name="Cerutti H."/>
            <person name="Chanfreau G."/>
            <person name="Chen C.L."/>
            <person name="Cognat V."/>
            <person name="Croft M.T."/>
            <person name="Dent R."/>
            <person name="Dutcher S."/>
            <person name="Fernandez E."/>
            <person name="Fukuzawa H."/>
            <person name="Gonzalez-Ballester D."/>
            <person name="Gonzalez-Halphen D."/>
            <person name="Hallmann A."/>
            <person name="Hanikenne M."/>
            <person name="Hippler M."/>
            <person name="Inwood W."/>
            <person name="Jabbari K."/>
            <person name="Kalanon M."/>
            <person name="Kuras R."/>
            <person name="Lefebvre P.A."/>
            <person name="Lemaire S.D."/>
            <person name="Lobanov A.V."/>
            <person name="Lohr M."/>
            <person name="Manuell A."/>
            <person name="Meier I."/>
            <person name="Mets L."/>
            <person name="Mittag M."/>
            <person name="Mittelmeier T."/>
            <person name="Moroney J.V."/>
            <person name="Moseley J."/>
            <person name="Napoli C."/>
            <person name="Nedelcu A.M."/>
            <person name="Niyogi K."/>
            <person name="Novoselov S.V."/>
            <person name="Paulsen I.T."/>
            <person name="Pazour G."/>
            <person name="Purton S."/>
            <person name="Ral J.P."/>
            <person name="Riano-Pachon D.M."/>
            <person name="Riekhof W."/>
            <person name="Rymarquis L."/>
            <person name="Schroda M."/>
            <person name="Stern D."/>
            <person name="Umen J."/>
            <person name="Willows R."/>
            <person name="Wilson N."/>
            <person name="Zimmer S.L."/>
            <person name="Allmer J."/>
            <person name="Balk J."/>
            <person name="Bisova K."/>
            <person name="Chen C.J."/>
            <person name="Elias M."/>
            <person name="Gendler K."/>
            <person name="Hauser C."/>
            <person name="Lamb M.R."/>
            <person name="Ledford H."/>
            <person name="Long J.C."/>
            <person name="Minagawa J."/>
            <person name="Page M.D."/>
            <person name="Pan J."/>
            <person name="Pootakham W."/>
            <person name="Roje S."/>
            <person name="Rose A."/>
            <person name="Stahlberg E."/>
            <person name="Terauchi A.M."/>
            <person name="Yang P."/>
            <person name="Ball S."/>
            <person name="Bowler C."/>
            <person name="Dieckmann C.L."/>
            <person name="Gladyshev V.N."/>
            <person name="Green P."/>
            <person name="Jorgensen R."/>
            <person name="Mayfield S."/>
            <person name="Mueller-Roeber B."/>
            <person name="Rajamani S."/>
            <person name="Sayre R.T."/>
            <person name="Brokstein P."/>
            <person name="Dubchak I."/>
            <person name="Goodstein D."/>
            <person name="Hornick L."/>
            <person name="Huang Y.W."/>
            <person name="Jhaveri J."/>
            <person name="Luo Y."/>
            <person name="Martinez D."/>
            <person name="Ngau W.C."/>
            <person name="Otillar B."/>
            <person name="Poliakov A."/>
            <person name="Porter A."/>
            <person name="Szajkowski L."/>
            <person name="Werner G."/>
            <person name="Zhou K."/>
            <person name="Grigoriev I.V."/>
            <person name="Rokhsar D.S."/>
            <person name="Grossman A.R."/>
        </authorList>
    </citation>
    <scope>NUCLEOTIDE SEQUENCE [LARGE SCALE GENOMIC DNA]</scope>
    <source>
        <strain evidence="8">CC-503</strain>
    </source>
</reference>
<keyword evidence="8" id="KW-1185">Reference proteome</keyword>
<feature type="compositionally biased region" description="Gly residues" evidence="3">
    <location>
        <begin position="3707"/>
        <end position="3716"/>
    </location>
</feature>
<dbReference type="SMART" id="SM00254">
    <property type="entry name" value="ShKT"/>
    <property type="match status" value="6"/>
</dbReference>
<feature type="region of interest" description="Disordered" evidence="3">
    <location>
        <begin position="3775"/>
        <end position="3831"/>
    </location>
</feature>
<keyword evidence="4" id="KW-0812">Transmembrane</keyword>
<evidence type="ECO:0000256" key="2">
    <source>
        <dbReference type="ARBA" id="ARBA00038413"/>
    </source>
</evidence>
<dbReference type="PRINTS" id="PR01217">
    <property type="entry name" value="PRICHEXTENSN"/>
</dbReference>
<dbReference type="PROSITE" id="PS51484">
    <property type="entry name" value="G8"/>
    <property type="match status" value="3"/>
</dbReference>
<feature type="domain" description="G8" evidence="5">
    <location>
        <begin position="2492"/>
        <end position="2616"/>
    </location>
</feature>
<evidence type="ECO:0000259" key="5">
    <source>
        <dbReference type="PROSITE" id="PS51484"/>
    </source>
</evidence>
<feature type="domain" description="G8" evidence="5">
    <location>
        <begin position="1236"/>
        <end position="1360"/>
    </location>
</feature>
<gene>
    <name evidence="7" type="ORF">CHLRE_06g279700v5</name>
</gene>
<dbReference type="PaxDb" id="3055-EDP01564"/>
<feature type="compositionally biased region" description="Pro residues" evidence="3">
    <location>
        <begin position="3573"/>
        <end position="3623"/>
    </location>
</feature>